<feature type="domain" description="Core-binding (CB)" evidence="7">
    <location>
        <begin position="56"/>
        <end position="143"/>
    </location>
</feature>
<dbReference type="InterPro" id="IPR028259">
    <property type="entry name" value="AP2-like_int_N"/>
</dbReference>
<comment type="similarity">
    <text evidence="1">Belongs to the 'phage' integrase family.</text>
</comment>
<dbReference type="CDD" id="cd01189">
    <property type="entry name" value="INT_ICEBs1_C_like"/>
    <property type="match status" value="1"/>
</dbReference>
<proteinExistence type="inferred from homology"/>
<keyword evidence="3 5" id="KW-0238">DNA-binding</keyword>
<dbReference type="PANTHER" id="PTHR30349">
    <property type="entry name" value="PHAGE INTEGRASE-RELATED"/>
    <property type="match status" value="1"/>
</dbReference>
<dbReference type="Pfam" id="PF14657">
    <property type="entry name" value="Arm-DNA-bind_4"/>
    <property type="match status" value="1"/>
</dbReference>
<dbReference type="GO" id="GO:0006310">
    <property type="term" value="P:DNA recombination"/>
    <property type="evidence" value="ECO:0007669"/>
    <property type="project" value="UniProtKB-KW"/>
</dbReference>
<sequence>MANYKKHKTGWEYRLKYKDPFTKKTREKSERGYRTKPEAEMAAADFLKKVKQGYGMDEDVSLVNYLDMWMTEYKKGTIRKNTFELHQNNIKNHIAPYFQNLMLRELNPEMYQKFLNHLTSKGYSKRTVEIVHGTMHNAMEKAVNLYKLEKNPCIGVEIKGEKKNNEIQFIESKDIPNFLQAAHQYGYIYWIFFKVLIETGIRKGEAAALKWTDIDFKNQTIKIDETLDFTASESKELFGDPKTFRSNRTIRISQSLVNDLKYHANWQNQNKLNLKDLYKHDLNLVLCRNDGNFMPKSSLFNSFERICMRAKLPKLPIHSLRHTCAVLLLESGADMKYVQEQLGHGSIQITSDVYAHISKKIEEQNIARFEEYTKNILNQNLNYGGRSGGTTQFND</sequence>
<dbReference type="EMBL" id="JALIRP010000021">
    <property type="protein sequence ID" value="MCJ8015255.1"/>
    <property type="molecule type" value="Genomic_DNA"/>
</dbReference>
<protein>
    <submittedName>
        <fullName evidence="8">Site-specific integrase</fullName>
    </submittedName>
</protein>
<keyword evidence="4" id="KW-0233">DNA recombination</keyword>
<evidence type="ECO:0000256" key="1">
    <source>
        <dbReference type="ARBA" id="ARBA00008857"/>
    </source>
</evidence>
<evidence type="ECO:0000259" key="6">
    <source>
        <dbReference type="PROSITE" id="PS51898"/>
    </source>
</evidence>
<dbReference type="InterPro" id="IPR013762">
    <property type="entry name" value="Integrase-like_cat_sf"/>
</dbReference>
<dbReference type="Pfam" id="PF00589">
    <property type="entry name" value="Phage_integrase"/>
    <property type="match status" value="1"/>
</dbReference>
<dbReference type="AlphaFoldDB" id="A0A9X2B5Q3"/>
<dbReference type="Gene3D" id="1.10.443.10">
    <property type="entry name" value="Intergrase catalytic core"/>
    <property type="match status" value="1"/>
</dbReference>
<accession>A0A9X2B5Q3</accession>
<dbReference type="Pfam" id="PF14659">
    <property type="entry name" value="Phage_int_SAM_3"/>
    <property type="match status" value="1"/>
</dbReference>
<evidence type="ECO:0000313" key="8">
    <source>
        <dbReference type="EMBL" id="MCJ8015255.1"/>
    </source>
</evidence>
<dbReference type="InterPro" id="IPR011010">
    <property type="entry name" value="DNA_brk_join_enz"/>
</dbReference>
<name>A0A9X2B5Q3_9BACL</name>
<dbReference type="Proteomes" id="UP001139347">
    <property type="component" value="Unassembled WGS sequence"/>
</dbReference>
<evidence type="ECO:0000256" key="4">
    <source>
        <dbReference type="ARBA" id="ARBA00023172"/>
    </source>
</evidence>
<dbReference type="SUPFAM" id="SSF56349">
    <property type="entry name" value="DNA breaking-rejoining enzymes"/>
    <property type="match status" value="1"/>
</dbReference>
<dbReference type="GO" id="GO:0015074">
    <property type="term" value="P:DNA integration"/>
    <property type="evidence" value="ECO:0007669"/>
    <property type="project" value="UniProtKB-KW"/>
</dbReference>
<dbReference type="PROSITE" id="PS51900">
    <property type="entry name" value="CB"/>
    <property type="match status" value="1"/>
</dbReference>
<reference evidence="8" key="1">
    <citation type="submission" date="2022-04" db="EMBL/GenBank/DDBJ databases">
        <title>Paenibacillus mangrovi sp. nov., a novel endophytic bacterium isolated from bark of Kandelia candel.</title>
        <authorList>
            <person name="Tuo L."/>
        </authorList>
    </citation>
    <scope>NUCLEOTIDE SEQUENCE</scope>
    <source>
        <strain evidence="8">KQZ6P-2</strain>
    </source>
</reference>
<evidence type="ECO:0000313" key="9">
    <source>
        <dbReference type="Proteomes" id="UP001139347"/>
    </source>
</evidence>
<evidence type="ECO:0000259" key="7">
    <source>
        <dbReference type="PROSITE" id="PS51900"/>
    </source>
</evidence>
<dbReference type="InterPro" id="IPR044068">
    <property type="entry name" value="CB"/>
</dbReference>
<dbReference type="InterPro" id="IPR004107">
    <property type="entry name" value="Integrase_SAM-like_N"/>
</dbReference>
<dbReference type="RefSeq" id="WP_244731204.1">
    <property type="nucleotide sequence ID" value="NZ_JALIRP010000021.1"/>
</dbReference>
<dbReference type="InterPro" id="IPR050090">
    <property type="entry name" value="Tyrosine_recombinase_XerCD"/>
</dbReference>
<dbReference type="GO" id="GO:0003677">
    <property type="term" value="F:DNA binding"/>
    <property type="evidence" value="ECO:0007669"/>
    <property type="project" value="UniProtKB-UniRule"/>
</dbReference>
<evidence type="ECO:0000256" key="3">
    <source>
        <dbReference type="ARBA" id="ARBA00023125"/>
    </source>
</evidence>
<dbReference type="InterPro" id="IPR002104">
    <property type="entry name" value="Integrase_catalytic"/>
</dbReference>
<dbReference type="PANTHER" id="PTHR30349:SF64">
    <property type="entry name" value="PROPHAGE INTEGRASE INTD-RELATED"/>
    <property type="match status" value="1"/>
</dbReference>
<gene>
    <name evidence="8" type="ORF">MUG84_26660</name>
</gene>
<keyword evidence="2" id="KW-0229">DNA integration</keyword>
<dbReference type="Gene3D" id="1.10.150.130">
    <property type="match status" value="1"/>
</dbReference>
<evidence type="ECO:0000256" key="5">
    <source>
        <dbReference type="PROSITE-ProRule" id="PRU01248"/>
    </source>
</evidence>
<dbReference type="InterPro" id="IPR010998">
    <property type="entry name" value="Integrase_recombinase_N"/>
</dbReference>
<feature type="domain" description="Tyr recombinase" evidence="6">
    <location>
        <begin position="165"/>
        <end position="368"/>
    </location>
</feature>
<evidence type="ECO:0000256" key="2">
    <source>
        <dbReference type="ARBA" id="ARBA00022908"/>
    </source>
</evidence>
<dbReference type="PROSITE" id="PS51898">
    <property type="entry name" value="TYR_RECOMBINASE"/>
    <property type="match status" value="1"/>
</dbReference>
<organism evidence="8 9">
    <name type="scientific">Paenibacillus mangrovi</name>
    <dbReference type="NCBI Taxonomy" id="2931978"/>
    <lineage>
        <taxon>Bacteria</taxon>
        <taxon>Bacillati</taxon>
        <taxon>Bacillota</taxon>
        <taxon>Bacilli</taxon>
        <taxon>Bacillales</taxon>
        <taxon>Paenibacillaceae</taxon>
        <taxon>Paenibacillus</taxon>
    </lineage>
</organism>
<comment type="caution">
    <text evidence="8">The sequence shown here is derived from an EMBL/GenBank/DDBJ whole genome shotgun (WGS) entry which is preliminary data.</text>
</comment>
<keyword evidence="9" id="KW-1185">Reference proteome</keyword>